<sequence length="442" mass="48248">MSFVAHRSLKETYRKAVRGEGIYVFDADGNKYLDGSSGAGVSCLGHSNERVISAIKEQAEKLCFASSVFYTNDPTEELAAVLAKGAPGDLKYATFGCGGSEQVEGALKIARQYHVDRGEPSRTIMIARRQSYHGMTLGTLNVGGHIGRRQLYTPMFAPTHLIAPHYAYRERREGETAAAYSLRVANELETKILELGQENVAAFIAEPVVGATNGCVAADDVYFKRIREICDQYGVLLILDEVFCGMGRTGTRHACEQDSVLPDLLVMAKGLGGGYQPISALLISEKIINAVKDGRGYIANGHTYMNHPLNCAAGLAVQQEIADRDLIANVAKQGAYLRARLEESFGQHAHVGDIRGRGLMQALEFVVDRETKEPFPPEKQLWAKLQKTAMTHGLMCYPNGGTIDGIKGDHVILAPPYIISEAQVDEMVEKLEKSVAQTINQL</sequence>
<dbReference type="EMBL" id="JBHSCR010000005">
    <property type="protein sequence ID" value="MFC4347785.1"/>
    <property type="molecule type" value="Genomic_DNA"/>
</dbReference>
<evidence type="ECO:0000256" key="4">
    <source>
        <dbReference type="RuleBase" id="RU003560"/>
    </source>
</evidence>
<dbReference type="Pfam" id="PF00202">
    <property type="entry name" value="Aminotran_3"/>
    <property type="match status" value="1"/>
</dbReference>
<dbReference type="CDD" id="cd00610">
    <property type="entry name" value="OAT_like"/>
    <property type="match status" value="1"/>
</dbReference>
<reference evidence="6" key="1">
    <citation type="journal article" date="2019" name="Int. J. Syst. Evol. Microbiol.">
        <title>The Global Catalogue of Microorganisms (GCM) 10K type strain sequencing project: providing services to taxonomists for standard genome sequencing and annotation.</title>
        <authorList>
            <consortium name="The Broad Institute Genomics Platform"/>
            <consortium name="The Broad Institute Genome Sequencing Center for Infectious Disease"/>
            <person name="Wu L."/>
            <person name="Ma J."/>
        </authorList>
    </citation>
    <scope>NUCLEOTIDE SEQUENCE [LARGE SCALE GENOMIC DNA]</scope>
    <source>
        <strain evidence="6">CGMCC 1.15304</strain>
    </source>
</reference>
<evidence type="ECO:0000256" key="3">
    <source>
        <dbReference type="ARBA" id="ARBA00022898"/>
    </source>
</evidence>
<keyword evidence="5" id="KW-0032">Aminotransferase</keyword>
<dbReference type="Gene3D" id="3.90.1150.10">
    <property type="entry name" value="Aspartate Aminotransferase, domain 1"/>
    <property type="match status" value="1"/>
</dbReference>
<name>A0ABV8UAT0_9PROT</name>
<dbReference type="InterPro" id="IPR015422">
    <property type="entry name" value="PyrdxlP-dep_Trfase_small"/>
</dbReference>
<evidence type="ECO:0000256" key="2">
    <source>
        <dbReference type="ARBA" id="ARBA00008954"/>
    </source>
</evidence>
<dbReference type="Proteomes" id="UP001595776">
    <property type="component" value="Unassembled WGS sequence"/>
</dbReference>
<dbReference type="PIRSF" id="PIRSF000521">
    <property type="entry name" value="Transaminase_4ab_Lys_Orn"/>
    <property type="match status" value="1"/>
</dbReference>
<keyword evidence="3 4" id="KW-0663">Pyridoxal phosphate</keyword>
<organism evidence="5 6">
    <name type="scientific">Kordiimonas lipolytica</name>
    <dbReference type="NCBI Taxonomy" id="1662421"/>
    <lineage>
        <taxon>Bacteria</taxon>
        <taxon>Pseudomonadati</taxon>
        <taxon>Pseudomonadota</taxon>
        <taxon>Alphaproteobacteria</taxon>
        <taxon>Kordiimonadales</taxon>
        <taxon>Kordiimonadaceae</taxon>
        <taxon>Kordiimonas</taxon>
    </lineage>
</organism>
<dbReference type="InterPro" id="IPR015421">
    <property type="entry name" value="PyrdxlP-dep_Trfase_major"/>
</dbReference>
<dbReference type="Gene3D" id="3.40.640.10">
    <property type="entry name" value="Type I PLP-dependent aspartate aminotransferase-like (Major domain)"/>
    <property type="match status" value="1"/>
</dbReference>
<keyword evidence="6" id="KW-1185">Reference proteome</keyword>
<dbReference type="NCBIfam" id="NF005685">
    <property type="entry name" value="PRK07483.1"/>
    <property type="match status" value="1"/>
</dbReference>
<evidence type="ECO:0000313" key="5">
    <source>
        <dbReference type="EMBL" id="MFC4347785.1"/>
    </source>
</evidence>
<dbReference type="InterPro" id="IPR015424">
    <property type="entry name" value="PyrdxlP-dep_Trfase"/>
</dbReference>
<accession>A0ABV8UAT0</accession>
<dbReference type="InterPro" id="IPR005814">
    <property type="entry name" value="Aminotrans_3"/>
</dbReference>
<comment type="cofactor">
    <cofactor evidence="1">
        <name>pyridoxal 5'-phosphate</name>
        <dbReference type="ChEBI" id="CHEBI:597326"/>
    </cofactor>
</comment>
<dbReference type="PANTHER" id="PTHR43094">
    <property type="entry name" value="AMINOTRANSFERASE"/>
    <property type="match status" value="1"/>
</dbReference>
<evidence type="ECO:0000313" key="6">
    <source>
        <dbReference type="Proteomes" id="UP001595776"/>
    </source>
</evidence>
<dbReference type="RefSeq" id="WP_068152398.1">
    <property type="nucleotide sequence ID" value="NZ_JBHSCR010000005.1"/>
</dbReference>
<comment type="similarity">
    <text evidence="2 4">Belongs to the class-III pyridoxal-phosphate-dependent aminotransferase family.</text>
</comment>
<evidence type="ECO:0000256" key="1">
    <source>
        <dbReference type="ARBA" id="ARBA00001933"/>
    </source>
</evidence>
<gene>
    <name evidence="5" type="ORF">ACFO5Q_08020</name>
</gene>
<dbReference type="PANTHER" id="PTHR43094:SF1">
    <property type="entry name" value="AMINOTRANSFERASE CLASS-III"/>
    <property type="match status" value="1"/>
</dbReference>
<dbReference type="SUPFAM" id="SSF53383">
    <property type="entry name" value="PLP-dependent transferases"/>
    <property type="match status" value="1"/>
</dbReference>
<keyword evidence="5" id="KW-0808">Transferase</keyword>
<dbReference type="InterPro" id="IPR049704">
    <property type="entry name" value="Aminotrans_3_PPA_site"/>
</dbReference>
<dbReference type="GO" id="GO:0008483">
    <property type="term" value="F:transaminase activity"/>
    <property type="evidence" value="ECO:0007669"/>
    <property type="project" value="UniProtKB-KW"/>
</dbReference>
<proteinExistence type="inferred from homology"/>
<comment type="caution">
    <text evidence="5">The sequence shown here is derived from an EMBL/GenBank/DDBJ whole genome shotgun (WGS) entry which is preliminary data.</text>
</comment>
<protein>
    <submittedName>
        <fullName evidence="5">Aspartate aminotransferase family protein</fullName>
    </submittedName>
</protein>
<dbReference type="PROSITE" id="PS00600">
    <property type="entry name" value="AA_TRANSFER_CLASS_3"/>
    <property type="match status" value="1"/>
</dbReference>